<dbReference type="Proteomes" id="UP000735302">
    <property type="component" value="Unassembled WGS sequence"/>
</dbReference>
<proteinExistence type="predicted"/>
<evidence type="ECO:0000313" key="3">
    <source>
        <dbReference type="Proteomes" id="UP000735302"/>
    </source>
</evidence>
<feature type="region of interest" description="Disordered" evidence="1">
    <location>
        <begin position="74"/>
        <end position="146"/>
    </location>
</feature>
<protein>
    <submittedName>
        <fullName evidence="2">Uncharacterized protein</fullName>
    </submittedName>
</protein>
<accession>A0AAV4ADD8</accession>
<sequence length="252" mass="28557">MTFNLLLQLTKRSTNKEDEDEGSPVDDVGVETDDESDVNFDVEEGEGDGLRLDSSDDDGSEFKLLLWISYNNNNNNNSNNNNNKNNNNNNSNKNNYNNNNKNNNNNNNNNNHNSSHLYVCSDQQQGDLRLSDPPSSQGAGGSARTNDIRFPADFRRICYPLHCQQPQKQTNKFKEREFMLRATEIRPGYKTQRIAPTLRQVTDLMCAGTKERDYLKTCSVGHVNCCLQCAPTLSLTLCVTILASWFLYPSER</sequence>
<gene>
    <name evidence="2" type="ORF">PoB_003117100</name>
</gene>
<evidence type="ECO:0000256" key="1">
    <source>
        <dbReference type="SAM" id="MobiDB-lite"/>
    </source>
</evidence>
<dbReference type="PANTHER" id="PTHR36911:SF3">
    <property type="entry name" value="GATA ZINC FINGER DOMAIN-CONTAINING PROTEIN 4-RELATED"/>
    <property type="match status" value="1"/>
</dbReference>
<name>A0AAV4ADD8_9GAST</name>
<feature type="compositionally biased region" description="Acidic residues" evidence="1">
    <location>
        <begin position="17"/>
        <end position="47"/>
    </location>
</feature>
<evidence type="ECO:0000313" key="2">
    <source>
        <dbReference type="EMBL" id="GFO04666.1"/>
    </source>
</evidence>
<feature type="compositionally biased region" description="Low complexity" evidence="1">
    <location>
        <begin position="74"/>
        <end position="116"/>
    </location>
</feature>
<keyword evidence="3" id="KW-1185">Reference proteome</keyword>
<dbReference type="AlphaFoldDB" id="A0AAV4ADD8"/>
<reference evidence="2 3" key="1">
    <citation type="journal article" date="2021" name="Elife">
        <title>Chloroplast acquisition without the gene transfer in kleptoplastic sea slugs, Plakobranchus ocellatus.</title>
        <authorList>
            <person name="Maeda T."/>
            <person name="Takahashi S."/>
            <person name="Yoshida T."/>
            <person name="Shimamura S."/>
            <person name="Takaki Y."/>
            <person name="Nagai Y."/>
            <person name="Toyoda A."/>
            <person name="Suzuki Y."/>
            <person name="Arimoto A."/>
            <person name="Ishii H."/>
            <person name="Satoh N."/>
            <person name="Nishiyama T."/>
            <person name="Hasebe M."/>
            <person name="Maruyama T."/>
            <person name="Minagawa J."/>
            <person name="Obokata J."/>
            <person name="Shigenobu S."/>
        </authorList>
    </citation>
    <scope>NUCLEOTIDE SEQUENCE [LARGE SCALE GENOMIC DNA]</scope>
</reference>
<comment type="caution">
    <text evidence="2">The sequence shown here is derived from an EMBL/GenBank/DDBJ whole genome shotgun (WGS) entry which is preliminary data.</text>
</comment>
<dbReference type="PANTHER" id="PTHR36911">
    <property type="entry name" value="LIM ZINC-BINDING DOMAIN-CONTAINING PROTEIN-RELATED"/>
    <property type="match status" value="1"/>
</dbReference>
<organism evidence="2 3">
    <name type="scientific">Plakobranchus ocellatus</name>
    <dbReference type="NCBI Taxonomy" id="259542"/>
    <lineage>
        <taxon>Eukaryota</taxon>
        <taxon>Metazoa</taxon>
        <taxon>Spiralia</taxon>
        <taxon>Lophotrochozoa</taxon>
        <taxon>Mollusca</taxon>
        <taxon>Gastropoda</taxon>
        <taxon>Heterobranchia</taxon>
        <taxon>Euthyneura</taxon>
        <taxon>Panpulmonata</taxon>
        <taxon>Sacoglossa</taxon>
        <taxon>Placobranchoidea</taxon>
        <taxon>Plakobranchidae</taxon>
        <taxon>Plakobranchus</taxon>
    </lineage>
</organism>
<feature type="region of interest" description="Disordered" evidence="1">
    <location>
        <begin position="10"/>
        <end position="56"/>
    </location>
</feature>
<dbReference type="EMBL" id="BLXT01003741">
    <property type="protein sequence ID" value="GFO04666.1"/>
    <property type="molecule type" value="Genomic_DNA"/>
</dbReference>